<dbReference type="InterPro" id="IPR002078">
    <property type="entry name" value="Sigma_54_int"/>
</dbReference>
<comment type="caution">
    <text evidence="9">The sequence shown here is derived from an EMBL/GenBank/DDBJ whole genome shotgun (WGS) entry which is preliminary data.</text>
</comment>
<keyword evidence="2" id="KW-0067">ATP-binding</keyword>
<protein>
    <submittedName>
        <fullName evidence="9">PEP-CTERM-box response regulator transcription factor</fullName>
    </submittedName>
</protein>
<keyword evidence="5" id="KW-0804">Transcription</keyword>
<dbReference type="PROSITE" id="PS00688">
    <property type="entry name" value="SIGMA54_INTERACT_3"/>
    <property type="match status" value="1"/>
</dbReference>
<evidence type="ECO:0000256" key="5">
    <source>
        <dbReference type="ARBA" id="ARBA00023163"/>
    </source>
</evidence>
<feature type="modified residue" description="4-aspartylphosphate" evidence="6">
    <location>
        <position position="51"/>
    </location>
</feature>
<dbReference type="Gene3D" id="3.40.50.300">
    <property type="entry name" value="P-loop containing nucleotide triphosphate hydrolases"/>
    <property type="match status" value="1"/>
</dbReference>
<dbReference type="InterPro" id="IPR058031">
    <property type="entry name" value="AAA_lid_NorR"/>
</dbReference>
<dbReference type="NCBIfam" id="TIGR02915">
    <property type="entry name" value="PEP_resp_reg"/>
    <property type="match status" value="1"/>
</dbReference>
<keyword evidence="4" id="KW-0238">DNA-binding</keyword>
<dbReference type="InterPro" id="IPR025662">
    <property type="entry name" value="Sigma_54_int_dom_ATP-bd_1"/>
</dbReference>
<name>A0A953LVE2_9BACT</name>
<dbReference type="SMART" id="SM00448">
    <property type="entry name" value="REC"/>
    <property type="match status" value="1"/>
</dbReference>
<dbReference type="AlphaFoldDB" id="A0A953LVE2"/>
<dbReference type="PRINTS" id="PR01590">
    <property type="entry name" value="HTHFIS"/>
</dbReference>
<dbReference type="InterPro" id="IPR011006">
    <property type="entry name" value="CheY-like_superfamily"/>
</dbReference>
<dbReference type="InterPro" id="IPR009057">
    <property type="entry name" value="Homeodomain-like_sf"/>
</dbReference>
<dbReference type="InterPro" id="IPR027417">
    <property type="entry name" value="P-loop_NTPase"/>
</dbReference>
<dbReference type="PROSITE" id="PS50045">
    <property type="entry name" value="SIGMA54_INTERACT_4"/>
    <property type="match status" value="1"/>
</dbReference>
<dbReference type="Pfam" id="PF02954">
    <property type="entry name" value="HTH_8"/>
    <property type="match status" value="1"/>
</dbReference>
<dbReference type="CDD" id="cd00009">
    <property type="entry name" value="AAA"/>
    <property type="match status" value="1"/>
</dbReference>
<dbReference type="GO" id="GO:0006355">
    <property type="term" value="P:regulation of DNA-templated transcription"/>
    <property type="evidence" value="ECO:0007669"/>
    <property type="project" value="InterPro"/>
</dbReference>
<dbReference type="FunFam" id="3.40.50.300:FF:000006">
    <property type="entry name" value="DNA-binding transcriptional regulator NtrC"/>
    <property type="match status" value="1"/>
</dbReference>
<dbReference type="SUPFAM" id="SSF46689">
    <property type="entry name" value="Homeodomain-like"/>
    <property type="match status" value="1"/>
</dbReference>
<feature type="domain" description="Sigma-54 factor interaction" evidence="7">
    <location>
        <begin position="147"/>
        <end position="376"/>
    </location>
</feature>
<dbReference type="Pfam" id="PF00072">
    <property type="entry name" value="Response_reg"/>
    <property type="match status" value="1"/>
</dbReference>
<dbReference type="Gene3D" id="1.10.10.60">
    <property type="entry name" value="Homeodomain-like"/>
    <property type="match status" value="1"/>
</dbReference>
<dbReference type="GO" id="GO:0000160">
    <property type="term" value="P:phosphorelay signal transduction system"/>
    <property type="evidence" value="ECO:0007669"/>
    <property type="project" value="InterPro"/>
</dbReference>
<proteinExistence type="predicted"/>
<dbReference type="SMART" id="SM00382">
    <property type="entry name" value="AAA"/>
    <property type="match status" value="1"/>
</dbReference>
<dbReference type="SUPFAM" id="SSF52172">
    <property type="entry name" value="CheY-like"/>
    <property type="match status" value="1"/>
</dbReference>
<sequence>MEKILVIDDNEEIRKQLKWGLGKEYSVLLAGNSREALELFKRHHPRVVTLDLGLPPTDNGTGEGFRCLDEMLKDSPATKVIVITGNDQRENAMKAIQMGAYDFYHKPIDLKELRIIITRAFYLYNIEAENRRLHISLDEKATELGGMVGQCPEMLKIFSTIRKVSSSDISVLVIGESGTGKELVARAIHSISLRKDGPFVPINCGAIPENLLESELFGHEKGAFTGAHLQVQGKVEYAHKGTIFLDEIGELPANLQVKLLRFLQEKTIQRVGGREDVPVDARILAATNIDIQKAINEGKFREDLYYRIGVLIINLPPLRKRGDDIIFLSNLFLRRFSEEFRKRIRGFSPSSIKLLESYEWPGNVRELENRIQRAVIMSEYPVIEPHDLGFTERSSAPKMMLPELTSLREARDRVEREMAIAAIEKNGGNIARAAEELGISRPTLYDIMKKHGLYNSAEMH</sequence>
<dbReference type="PANTHER" id="PTHR32071:SF113">
    <property type="entry name" value="ALGINATE BIOSYNTHESIS TRANSCRIPTIONAL REGULATORY PROTEIN ALGB"/>
    <property type="match status" value="1"/>
</dbReference>
<dbReference type="GO" id="GO:0043565">
    <property type="term" value="F:sequence-specific DNA binding"/>
    <property type="evidence" value="ECO:0007669"/>
    <property type="project" value="InterPro"/>
</dbReference>
<dbReference type="Pfam" id="PF25601">
    <property type="entry name" value="AAA_lid_14"/>
    <property type="match status" value="1"/>
</dbReference>
<dbReference type="Gene3D" id="1.10.8.60">
    <property type="match status" value="1"/>
</dbReference>
<keyword evidence="3" id="KW-0805">Transcription regulation</keyword>
<keyword evidence="6" id="KW-0597">Phosphoprotein</keyword>
<dbReference type="InterPro" id="IPR014264">
    <property type="entry name" value="PEP-CTERM_resp_reg"/>
</dbReference>
<accession>A0A953LVE2</accession>
<keyword evidence="1" id="KW-0547">Nucleotide-binding</keyword>
<dbReference type="InterPro" id="IPR001789">
    <property type="entry name" value="Sig_transdc_resp-reg_receiver"/>
</dbReference>
<evidence type="ECO:0000259" key="8">
    <source>
        <dbReference type="PROSITE" id="PS50110"/>
    </source>
</evidence>
<dbReference type="PROSITE" id="PS00675">
    <property type="entry name" value="SIGMA54_INTERACT_1"/>
    <property type="match status" value="1"/>
</dbReference>
<evidence type="ECO:0000256" key="1">
    <source>
        <dbReference type="ARBA" id="ARBA00022741"/>
    </source>
</evidence>
<dbReference type="InterPro" id="IPR025944">
    <property type="entry name" value="Sigma_54_int_dom_CS"/>
</dbReference>
<evidence type="ECO:0000256" key="3">
    <source>
        <dbReference type="ARBA" id="ARBA00023015"/>
    </source>
</evidence>
<dbReference type="SUPFAM" id="SSF52540">
    <property type="entry name" value="P-loop containing nucleoside triphosphate hydrolases"/>
    <property type="match status" value="1"/>
</dbReference>
<dbReference type="PROSITE" id="PS50110">
    <property type="entry name" value="RESPONSE_REGULATORY"/>
    <property type="match status" value="1"/>
</dbReference>
<dbReference type="Proteomes" id="UP000705867">
    <property type="component" value="Unassembled WGS sequence"/>
</dbReference>
<dbReference type="InterPro" id="IPR002197">
    <property type="entry name" value="HTH_Fis"/>
</dbReference>
<evidence type="ECO:0000256" key="6">
    <source>
        <dbReference type="PROSITE-ProRule" id="PRU00169"/>
    </source>
</evidence>
<feature type="domain" description="Response regulatory" evidence="8">
    <location>
        <begin position="3"/>
        <end position="121"/>
    </location>
</feature>
<dbReference type="InterPro" id="IPR003593">
    <property type="entry name" value="AAA+_ATPase"/>
</dbReference>
<dbReference type="Gene3D" id="3.40.50.2300">
    <property type="match status" value="1"/>
</dbReference>
<evidence type="ECO:0000313" key="10">
    <source>
        <dbReference type="Proteomes" id="UP000705867"/>
    </source>
</evidence>
<evidence type="ECO:0000256" key="2">
    <source>
        <dbReference type="ARBA" id="ARBA00022840"/>
    </source>
</evidence>
<reference evidence="9" key="2">
    <citation type="submission" date="2021-08" db="EMBL/GenBank/DDBJ databases">
        <authorList>
            <person name="Dalcin Martins P."/>
        </authorList>
    </citation>
    <scope>NUCLEOTIDE SEQUENCE</scope>
    <source>
        <strain evidence="9">MAG_39</strain>
    </source>
</reference>
<evidence type="ECO:0000259" key="7">
    <source>
        <dbReference type="PROSITE" id="PS50045"/>
    </source>
</evidence>
<dbReference type="PROSITE" id="PS00676">
    <property type="entry name" value="SIGMA54_INTERACT_2"/>
    <property type="match status" value="1"/>
</dbReference>
<dbReference type="Pfam" id="PF00158">
    <property type="entry name" value="Sigma54_activat"/>
    <property type="match status" value="1"/>
</dbReference>
<dbReference type="GO" id="GO:0005524">
    <property type="term" value="F:ATP binding"/>
    <property type="evidence" value="ECO:0007669"/>
    <property type="project" value="UniProtKB-KW"/>
</dbReference>
<evidence type="ECO:0000256" key="4">
    <source>
        <dbReference type="ARBA" id="ARBA00023125"/>
    </source>
</evidence>
<reference evidence="9" key="1">
    <citation type="journal article" date="2021" name="bioRxiv">
        <title>Unraveling nitrogen, sulfur and carbon metabolic pathways and microbial community transcriptional responses to substrate deprivation and toxicity stresses in a bioreactor mimicking anoxic brackish coastal sediment conditions.</title>
        <authorList>
            <person name="Martins P.D."/>
            <person name="Echeveste M.J."/>
            <person name="Arshad A."/>
            <person name="Kurth J."/>
            <person name="Ouboter H."/>
            <person name="Jetten M.S.M."/>
            <person name="Welte C.U."/>
        </authorList>
    </citation>
    <scope>NUCLEOTIDE SEQUENCE</scope>
    <source>
        <strain evidence="9">MAG_39</strain>
    </source>
</reference>
<evidence type="ECO:0000313" key="9">
    <source>
        <dbReference type="EMBL" id="MBZ0154756.1"/>
    </source>
</evidence>
<dbReference type="PANTHER" id="PTHR32071">
    <property type="entry name" value="TRANSCRIPTIONAL REGULATORY PROTEIN"/>
    <property type="match status" value="1"/>
</dbReference>
<gene>
    <name evidence="9" type="primary">prsR</name>
    <name evidence="9" type="ORF">K8I29_00905</name>
</gene>
<dbReference type="EMBL" id="JAIOIV010000011">
    <property type="protein sequence ID" value="MBZ0154756.1"/>
    <property type="molecule type" value="Genomic_DNA"/>
</dbReference>
<dbReference type="InterPro" id="IPR025943">
    <property type="entry name" value="Sigma_54_int_dom_ATP-bd_2"/>
</dbReference>
<organism evidence="9 10">
    <name type="scientific">Candidatus Nitrobium versatile</name>
    <dbReference type="NCBI Taxonomy" id="2884831"/>
    <lineage>
        <taxon>Bacteria</taxon>
        <taxon>Pseudomonadati</taxon>
        <taxon>Nitrospirota</taxon>
        <taxon>Nitrospiria</taxon>
        <taxon>Nitrospirales</taxon>
        <taxon>Nitrospiraceae</taxon>
        <taxon>Candidatus Nitrobium</taxon>
    </lineage>
</organism>